<gene>
    <name evidence="13" type="ORF">A3A57_00580</name>
</gene>
<name>A0A1G1X064_9BACT</name>
<protein>
    <recommendedName>
        <fullName evidence="12">Peptidase M50 domain-containing protein</fullName>
    </recommendedName>
</protein>
<dbReference type="GO" id="GO:0006508">
    <property type="term" value="P:proteolysis"/>
    <property type="evidence" value="ECO:0007669"/>
    <property type="project" value="UniProtKB-KW"/>
</dbReference>
<evidence type="ECO:0000256" key="8">
    <source>
        <dbReference type="ARBA" id="ARBA00022989"/>
    </source>
</evidence>
<evidence type="ECO:0000313" key="14">
    <source>
        <dbReference type="Proteomes" id="UP000179279"/>
    </source>
</evidence>
<evidence type="ECO:0000256" key="4">
    <source>
        <dbReference type="ARBA" id="ARBA00022670"/>
    </source>
</evidence>
<dbReference type="PANTHER" id="PTHR42837:SF2">
    <property type="entry name" value="MEMBRANE METALLOPROTEASE ARASP2, CHLOROPLASTIC-RELATED"/>
    <property type="match status" value="1"/>
</dbReference>
<evidence type="ECO:0000259" key="12">
    <source>
        <dbReference type="Pfam" id="PF02163"/>
    </source>
</evidence>
<evidence type="ECO:0000256" key="2">
    <source>
        <dbReference type="ARBA" id="ARBA00004141"/>
    </source>
</evidence>
<evidence type="ECO:0000256" key="6">
    <source>
        <dbReference type="ARBA" id="ARBA00022801"/>
    </source>
</evidence>
<keyword evidence="5 11" id="KW-0812">Transmembrane</keyword>
<comment type="similarity">
    <text evidence="3">Belongs to the peptidase M50B family.</text>
</comment>
<dbReference type="Pfam" id="PF02163">
    <property type="entry name" value="Peptidase_M50"/>
    <property type="match status" value="1"/>
</dbReference>
<keyword evidence="7" id="KW-0862">Zinc</keyword>
<dbReference type="AlphaFoldDB" id="A0A1G1X064"/>
<dbReference type="EMBL" id="MHDA01000006">
    <property type="protein sequence ID" value="OGY32767.1"/>
    <property type="molecule type" value="Genomic_DNA"/>
</dbReference>
<comment type="subcellular location">
    <subcellularLocation>
        <location evidence="2">Membrane</location>
        <topology evidence="2">Multi-pass membrane protein</topology>
    </subcellularLocation>
</comment>
<dbReference type="InterPro" id="IPR004387">
    <property type="entry name" value="Pept_M50_Zn"/>
</dbReference>
<feature type="transmembrane region" description="Helical" evidence="11">
    <location>
        <begin position="355"/>
        <end position="373"/>
    </location>
</feature>
<feature type="transmembrane region" description="Helical" evidence="11">
    <location>
        <begin position="93"/>
        <end position="117"/>
    </location>
</feature>
<evidence type="ECO:0000256" key="1">
    <source>
        <dbReference type="ARBA" id="ARBA00001947"/>
    </source>
</evidence>
<evidence type="ECO:0000313" key="13">
    <source>
        <dbReference type="EMBL" id="OGY32767.1"/>
    </source>
</evidence>
<keyword evidence="8 11" id="KW-1133">Transmembrane helix</keyword>
<evidence type="ECO:0000256" key="5">
    <source>
        <dbReference type="ARBA" id="ARBA00022692"/>
    </source>
</evidence>
<keyword evidence="4" id="KW-0645">Protease</keyword>
<evidence type="ECO:0000256" key="11">
    <source>
        <dbReference type="SAM" id="Phobius"/>
    </source>
</evidence>
<evidence type="ECO:0000256" key="9">
    <source>
        <dbReference type="ARBA" id="ARBA00023049"/>
    </source>
</evidence>
<dbReference type="Proteomes" id="UP000179279">
    <property type="component" value="Unassembled WGS sequence"/>
</dbReference>
<dbReference type="InterPro" id="IPR036034">
    <property type="entry name" value="PDZ_sf"/>
</dbReference>
<dbReference type="CDD" id="cd06163">
    <property type="entry name" value="S2P-M50_PDZ_RseP-like"/>
    <property type="match status" value="1"/>
</dbReference>
<dbReference type="InterPro" id="IPR008915">
    <property type="entry name" value="Peptidase_M50"/>
</dbReference>
<dbReference type="PANTHER" id="PTHR42837">
    <property type="entry name" value="REGULATOR OF SIGMA-E PROTEASE RSEP"/>
    <property type="match status" value="1"/>
</dbReference>
<evidence type="ECO:0000256" key="3">
    <source>
        <dbReference type="ARBA" id="ARBA00007931"/>
    </source>
</evidence>
<organism evidence="13 14">
    <name type="scientific">Candidatus Woykebacteria bacterium RIFCSPLOWO2_01_FULL_41_12</name>
    <dbReference type="NCBI Taxonomy" id="1802604"/>
    <lineage>
        <taxon>Bacteria</taxon>
        <taxon>Candidatus Woykeibacteriota</taxon>
    </lineage>
</organism>
<keyword evidence="6" id="KW-0378">Hydrolase</keyword>
<comment type="caution">
    <text evidence="13">The sequence shown here is derived from an EMBL/GenBank/DDBJ whole genome shotgun (WGS) entry which is preliminary data.</text>
</comment>
<evidence type="ECO:0000256" key="10">
    <source>
        <dbReference type="ARBA" id="ARBA00023136"/>
    </source>
</evidence>
<sequence length="381" mass="41355">MNIILTIIIGALILTLLVTLHELGHFFTAKFFKVKVEEFGIGFPPKLWSKKKGGTDYSINAIPAGGFVRLLGEDGEPSSDPKSFASRGPWTRATIIVSGVVMNLLLAFILFTVLLVLSNFRVDIPLGVPTGGQSLDLNFPFGTQTSKVMVLFVQDNTPAHEAQFQQLDEITSADGRTFGEIESFQRYVTGNAGKEINFDVYNILDRESRKVVATPRENPPEGEGSLGVFLGEAVTIQYSSLPEKILVGPLHSINMIYYQANALSDLVSRAFEEGTPEPVTETVSGPVGIVAMIGAFIGATGAKGIWALVETIALLSLILAVINVLPIPALDGGRLFFSVFEGITSKKISPRVERLVHAGGFVVLILLFILITYNDIIKIFR</sequence>
<dbReference type="SUPFAM" id="SSF50156">
    <property type="entry name" value="PDZ domain-like"/>
    <property type="match status" value="1"/>
</dbReference>
<keyword evidence="10 11" id="KW-0472">Membrane</keyword>
<proteinExistence type="inferred from homology"/>
<keyword evidence="9" id="KW-0482">Metalloprotease</keyword>
<accession>A0A1G1X064</accession>
<reference evidence="13 14" key="1">
    <citation type="journal article" date="2016" name="Nat. Commun.">
        <title>Thousands of microbial genomes shed light on interconnected biogeochemical processes in an aquifer system.</title>
        <authorList>
            <person name="Anantharaman K."/>
            <person name="Brown C.T."/>
            <person name="Hug L.A."/>
            <person name="Sharon I."/>
            <person name="Castelle C.J."/>
            <person name="Probst A.J."/>
            <person name="Thomas B.C."/>
            <person name="Singh A."/>
            <person name="Wilkins M.J."/>
            <person name="Karaoz U."/>
            <person name="Brodie E.L."/>
            <person name="Williams K.H."/>
            <person name="Hubbard S.S."/>
            <person name="Banfield J.F."/>
        </authorList>
    </citation>
    <scope>NUCLEOTIDE SEQUENCE [LARGE SCALE GENOMIC DNA]</scope>
</reference>
<dbReference type="Gene3D" id="2.30.42.10">
    <property type="match status" value="1"/>
</dbReference>
<dbReference type="GO" id="GO:0004222">
    <property type="term" value="F:metalloendopeptidase activity"/>
    <property type="evidence" value="ECO:0007669"/>
    <property type="project" value="InterPro"/>
</dbReference>
<evidence type="ECO:0000256" key="7">
    <source>
        <dbReference type="ARBA" id="ARBA00022833"/>
    </source>
</evidence>
<feature type="domain" description="Peptidase M50" evidence="12">
    <location>
        <begin position="11"/>
        <end position="367"/>
    </location>
</feature>
<comment type="cofactor">
    <cofactor evidence="1">
        <name>Zn(2+)</name>
        <dbReference type="ChEBI" id="CHEBI:29105"/>
    </cofactor>
</comment>
<dbReference type="GO" id="GO:0016020">
    <property type="term" value="C:membrane"/>
    <property type="evidence" value="ECO:0007669"/>
    <property type="project" value="UniProtKB-SubCell"/>
</dbReference>
<feature type="transmembrane region" description="Helical" evidence="11">
    <location>
        <begin position="305"/>
        <end position="327"/>
    </location>
</feature>